<evidence type="ECO:0000313" key="1">
    <source>
        <dbReference type="EMBL" id="QBY44725.1"/>
    </source>
</evidence>
<dbReference type="KEGG" id="ans:ArsFIN_33110"/>
<evidence type="ECO:0000313" key="2">
    <source>
        <dbReference type="Proteomes" id="UP000295134"/>
    </source>
</evidence>
<dbReference type="Proteomes" id="UP000295134">
    <property type="component" value="Chromosome"/>
</dbReference>
<accession>A0A4P7KWT5</accession>
<protein>
    <submittedName>
        <fullName evidence="1">Uncharacterized protein</fullName>
    </submittedName>
</protein>
<dbReference type="AlphaFoldDB" id="A0A4P7KWT5"/>
<sequence length="68" mass="7748">MNNIEFIENHVVNELVKQGYEQSVARISADIAVEHYCRNSASTKGRIFADCLHAAKVWAGKYQPQIKR</sequence>
<gene>
    <name evidence="1" type="ORF">ArsFIN_33110</name>
</gene>
<dbReference type="RefSeq" id="WP_026824093.1">
    <property type="nucleotide sequence ID" value="NZ_CP123544.1"/>
</dbReference>
<organism evidence="1 2">
    <name type="scientific">Arsenophonus nasoniae</name>
    <name type="common">son-killer infecting Nasonia vitripennis</name>
    <dbReference type="NCBI Taxonomy" id="638"/>
    <lineage>
        <taxon>Bacteria</taxon>
        <taxon>Pseudomonadati</taxon>
        <taxon>Pseudomonadota</taxon>
        <taxon>Gammaproteobacteria</taxon>
        <taxon>Enterobacterales</taxon>
        <taxon>Morganellaceae</taxon>
        <taxon>Arsenophonus</taxon>
    </lineage>
</organism>
<reference evidence="1 2" key="1">
    <citation type="submission" date="2019-03" db="EMBL/GenBank/DDBJ databases">
        <title>Long-read sequencing reveals hyperdense prophage content in a complex bacterial symbiont genome.</title>
        <authorList>
            <person name="Frost C.L."/>
            <person name="Siozios S."/>
            <person name="Nadal-Jimenez P."/>
            <person name="Brockhurst M.A."/>
            <person name="King K.C."/>
            <person name="Darby A.C."/>
            <person name="Hurst G.D.D."/>
        </authorList>
    </citation>
    <scope>NUCLEOTIDE SEQUENCE [LARGE SCALE GENOMIC DNA]</scope>
    <source>
        <strain evidence="1 2">FIN</strain>
    </source>
</reference>
<dbReference type="EMBL" id="CP038613">
    <property type="protein sequence ID" value="QBY44725.1"/>
    <property type="molecule type" value="Genomic_DNA"/>
</dbReference>
<name>A0A4P7KWT5_9GAMM</name>
<proteinExistence type="predicted"/>